<proteinExistence type="predicted"/>
<sequence>MNNALSIFRHVIYSGIDVNDSELLFVNDELSPVEVWHCA</sequence>
<dbReference type="HOGENOM" id="CLU_3319377_0_0_6"/>
<evidence type="ECO:0000313" key="1">
    <source>
        <dbReference type="EMBL" id="CDG19994.1"/>
    </source>
</evidence>
<protein>
    <submittedName>
        <fullName evidence="1">Uncharacterized protein</fullName>
    </submittedName>
</protein>
<keyword evidence="2" id="KW-1185">Reference proteome</keyword>
<dbReference type="AlphaFoldDB" id="A0A068QYW9"/>
<reference evidence="1 2" key="1">
    <citation type="submission" date="2013-07" db="EMBL/GenBank/DDBJ databases">
        <authorList>
            <person name="Genoscope - CEA"/>
        </authorList>
    </citation>
    <scope>NUCLEOTIDE SEQUENCE [LARGE SCALE GENOMIC DNA]</scope>
    <source>
        <strain evidence="1 2">G6</strain>
    </source>
</reference>
<evidence type="ECO:0000313" key="2">
    <source>
        <dbReference type="Proteomes" id="UP000032735"/>
    </source>
</evidence>
<dbReference type="KEGG" id="xpo:XPG1_0339"/>
<accession>A0A068QYW9</accession>
<organism evidence="1 2">
    <name type="scientific">Xenorhabdus poinarii G6</name>
    <dbReference type="NCBI Taxonomy" id="1354304"/>
    <lineage>
        <taxon>Bacteria</taxon>
        <taxon>Pseudomonadati</taxon>
        <taxon>Pseudomonadota</taxon>
        <taxon>Gammaproteobacteria</taxon>
        <taxon>Enterobacterales</taxon>
        <taxon>Morganellaceae</taxon>
        <taxon>Xenorhabdus</taxon>
    </lineage>
</organism>
<dbReference type="Proteomes" id="UP000032735">
    <property type="component" value="Chromosome"/>
</dbReference>
<dbReference type="EMBL" id="FO704551">
    <property type="protein sequence ID" value="CDG19994.1"/>
    <property type="molecule type" value="Genomic_DNA"/>
</dbReference>
<gene>
    <name evidence="1" type="ORF">XPG1_0339</name>
</gene>
<name>A0A068QYW9_9GAMM</name>